<accession>E4WWI2</accession>
<sequence>MENESSRNSQAQLIIGGWVALIVLGAAFMWYRGKKGDVARREKLKKYKLLPNDIEAAPHTSAKYYSETTDTSRLTKFKEGIRTQFRYLSSDSSQVTEANQDTSNLASEIATSKSVETLYSNTYQEVMNDLIKLDEDTQEIGAKIESTSQSESDQAFVRRLKDLQKDFSSVKDTLQSLTADEEIYIQPDST</sequence>
<dbReference type="OrthoDB" id="10388854at2759"/>
<gene>
    <name evidence="2" type="ORF">GSOID_T00009254001</name>
</gene>
<keyword evidence="1" id="KW-1133">Transmembrane helix</keyword>
<proteinExistence type="predicted"/>
<dbReference type="AlphaFoldDB" id="E4WWI2"/>
<reference evidence="2" key="1">
    <citation type="journal article" date="2010" name="Science">
        <title>Plasticity of animal genome architecture unmasked by rapid evolution of a pelagic tunicate.</title>
        <authorList>
            <person name="Denoeud F."/>
            <person name="Henriet S."/>
            <person name="Mungpakdee S."/>
            <person name="Aury J.M."/>
            <person name="Da Silva C."/>
            <person name="Brinkmann H."/>
            <person name="Mikhaleva J."/>
            <person name="Olsen L.C."/>
            <person name="Jubin C."/>
            <person name="Canestro C."/>
            <person name="Bouquet J.M."/>
            <person name="Danks G."/>
            <person name="Poulain J."/>
            <person name="Campsteijn C."/>
            <person name="Adamski M."/>
            <person name="Cross I."/>
            <person name="Yadetie F."/>
            <person name="Muffato M."/>
            <person name="Louis A."/>
            <person name="Butcher S."/>
            <person name="Tsagkogeorga G."/>
            <person name="Konrad A."/>
            <person name="Singh S."/>
            <person name="Jensen M.F."/>
            <person name="Cong E.H."/>
            <person name="Eikeseth-Otteraa H."/>
            <person name="Noel B."/>
            <person name="Anthouard V."/>
            <person name="Porcel B.M."/>
            <person name="Kachouri-Lafond R."/>
            <person name="Nishino A."/>
            <person name="Ugolini M."/>
            <person name="Chourrout P."/>
            <person name="Nishida H."/>
            <person name="Aasland R."/>
            <person name="Huzurbazar S."/>
            <person name="Westhof E."/>
            <person name="Delsuc F."/>
            <person name="Lehrach H."/>
            <person name="Reinhardt R."/>
            <person name="Weissenbach J."/>
            <person name="Roy S.W."/>
            <person name="Artiguenave F."/>
            <person name="Postlethwait J.H."/>
            <person name="Manak J.R."/>
            <person name="Thompson E.M."/>
            <person name="Jaillon O."/>
            <person name="Du Pasquier L."/>
            <person name="Boudinot P."/>
            <person name="Liberles D.A."/>
            <person name="Volff J.N."/>
            <person name="Philippe H."/>
            <person name="Lenhard B."/>
            <person name="Roest Crollius H."/>
            <person name="Wincker P."/>
            <person name="Chourrout D."/>
        </authorList>
    </citation>
    <scope>NUCLEOTIDE SEQUENCE [LARGE SCALE GENOMIC DNA]</scope>
</reference>
<organism evidence="2">
    <name type="scientific">Oikopleura dioica</name>
    <name type="common">Tunicate</name>
    <dbReference type="NCBI Taxonomy" id="34765"/>
    <lineage>
        <taxon>Eukaryota</taxon>
        <taxon>Metazoa</taxon>
        <taxon>Chordata</taxon>
        <taxon>Tunicata</taxon>
        <taxon>Appendicularia</taxon>
        <taxon>Copelata</taxon>
        <taxon>Oikopleuridae</taxon>
        <taxon>Oikopleura</taxon>
    </lineage>
</organism>
<keyword evidence="1" id="KW-0472">Membrane</keyword>
<dbReference type="Proteomes" id="UP000001307">
    <property type="component" value="Unassembled WGS sequence"/>
</dbReference>
<name>E4WWI2_OIKDI</name>
<protein>
    <submittedName>
        <fullName evidence="2">Uncharacterized protein</fullName>
    </submittedName>
</protein>
<keyword evidence="3" id="KW-1185">Reference proteome</keyword>
<evidence type="ECO:0000256" key="1">
    <source>
        <dbReference type="SAM" id="Phobius"/>
    </source>
</evidence>
<dbReference type="EMBL" id="FN653017">
    <property type="protein sequence ID" value="CBY21486.1"/>
    <property type="molecule type" value="Genomic_DNA"/>
</dbReference>
<feature type="transmembrane region" description="Helical" evidence="1">
    <location>
        <begin position="12"/>
        <end position="31"/>
    </location>
</feature>
<evidence type="ECO:0000313" key="3">
    <source>
        <dbReference type="Proteomes" id="UP000001307"/>
    </source>
</evidence>
<dbReference type="InParanoid" id="E4WWI2"/>
<keyword evidence="1" id="KW-0812">Transmembrane</keyword>
<evidence type="ECO:0000313" key="2">
    <source>
        <dbReference type="EMBL" id="CBY21486.1"/>
    </source>
</evidence>